<evidence type="ECO:0000313" key="5">
    <source>
        <dbReference type="Proteomes" id="UP000628442"/>
    </source>
</evidence>
<dbReference type="InterPro" id="IPR014991">
    <property type="entry name" value="DUF1840"/>
</dbReference>
<dbReference type="EMBL" id="CP036401">
    <property type="protein sequence ID" value="QBI03698.1"/>
    <property type="molecule type" value="Genomic_DNA"/>
</dbReference>
<dbReference type="AlphaFoldDB" id="A0A411X499"/>
<dbReference type="RefSeq" id="WP_131147790.1">
    <property type="nucleotide sequence ID" value="NZ_BMWV01000027.1"/>
</dbReference>
<sequence length="116" mass="12920">MLITFKSQTSPDVTMYQEHAHRILDVLSKSHTRGVITAAEAAHAIKLLEQEVALSKLHPEVDAEHANHSHSHHLPDEDESAEMAEKNHIGFAQRAYPLLEMLRAARDGGDNVVWGI</sequence>
<dbReference type="EMBL" id="BMWV01000027">
    <property type="protein sequence ID" value="GGY69611.1"/>
    <property type="molecule type" value="Genomic_DNA"/>
</dbReference>
<reference evidence="2" key="3">
    <citation type="submission" date="2022-12" db="EMBL/GenBank/DDBJ databases">
        <authorList>
            <person name="Sun Q."/>
            <person name="Kim S."/>
        </authorList>
    </citation>
    <scope>NUCLEOTIDE SEQUENCE</scope>
    <source>
        <strain evidence="2">KCTC 12343</strain>
    </source>
</reference>
<accession>A0A411X499</accession>
<organism evidence="2 5">
    <name type="scientific">Pseudoduganella albidiflava</name>
    <dbReference type="NCBI Taxonomy" id="321983"/>
    <lineage>
        <taxon>Bacteria</taxon>
        <taxon>Pseudomonadati</taxon>
        <taxon>Pseudomonadota</taxon>
        <taxon>Betaproteobacteria</taxon>
        <taxon>Burkholderiales</taxon>
        <taxon>Oxalobacteraceae</taxon>
        <taxon>Telluria group</taxon>
        <taxon>Pseudoduganella</taxon>
    </lineage>
</organism>
<gene>
    <name evidence="3" type="ORF">EYF70_24835</name>
    <name evidence="2" type="ORF">GCM10007387_59480</name>
</gene>
<evidence type="ECO:0000256" key="1">
    <source>
        <dbReference type="SAM" id="MobiDB-lite"/>
    </source>
</evidence>
<dbReference type="Pfam" id="PF08895">
    <property type="entry name" value="DUF1840"/>
    <property type="match status" value="1"/>
</dbReference>
<evidence type="ECO:0000313" key="2">
    <source>
        <dbReference type="EMBL" id="GGY69611.1"/>
    </source>
</evidence>
<keyword evidence="4" id="KW-1185">Reference proteome</keyword>
<dbReference type="Proteomes" id="UP000292307">
    <property type="component" value="Chromosome"/>
</dbReference>
<proteinExistence type="predicted"/>
<reference evidence="2" key="1">
    <citation type="journal article" date="2014" name="Int. J. Syst. Evol. Microbiol.">
        <title>Complete genome sequence of Corynebacterium casei LMG S-19264T (=DSM 44701T), isolated from a smear-ripened cheese.</title>
        <authorList>
            <consortium name="US DOE Joint Genome Institute (JGI-PGF)"/>
            <person name="Walter F."/>
            <person name="Albersmeier A."/>
            <person name="Kalinowski J."/>
            <person name="Ruckert C."/>
        </authorList>
    </citation>
    <scope>NUCLEOTIDE SEQUENCE</scope>
    <source>
        <strain evidence="2">KCTC 12343</strain>
    </source>
</reference>
<evidence type="ECO:0000313" key="3">
    <source>
        <dbReference type="EMBL" id="QBI03698.1"/>
    </source>
</evidence>
<evidence type="ECO:0000313" key="4">
    <source>
        <dbReference type="Proteomes" id="UP000292307"/>
    </source>
</evidence>
<dbReference type="Proteomes" id="UP000628442">
    <property type="component" value="Unassembled WGS sequence"/>
</dbReference>
<reference evidence="3 4" key="2">
    <citation type="submission" date="2019-02" db="EMBL/GenBank/DDBJ databases">
        <title>Draft Genome Sequences of Six Type Strains of the Genus Massilia.</title>
        <authorList>
            <person name="Miess H."/>
            <person name="Frediansyhah A."/>
            <person name="Gross H."/>
        </authorList>
    </citation>
    <scope>NUCLEOTIDE SEQUENCE [LARGE SCALE GENOMIC DNA]</scope>
    <source>
        <strain evidence="3 4">DSM 17472</strain>
    </source>
</reference>
<feature type="region of interest" description="Disordered" evidence="1">
    <location>
        <begin position="62"/>
        <end position="83"/>
    </location>
</feature>
<protein>
    <submittedName>
        <fullName evidence="3">DUF1840 domain-containing protein</fullName>
    </submittedName>
</protein>
<name>A0A411X499_9BURK</name>
<dbReference type="OrthoDB" id="5296629at2"/>